<dbReference type="GO" id="GO:0003677">
    <property type="term" value="F:DNA binding"/>
    <property type="evidence" value="ECO:0007669"/>
    <property type="project" value="UniProtKB-KW"/>
</dbReference>
<dbReference type="SUPFAM" id="SSF56596">
    <property type="entry name" value="Replication terminator protein (Tus)"/>
    <property type="match status" value="1"/>
</dbReference>
<reference evidence="4 5" key="1">
    <citation type="submission" date="2013-07" db="EMBL/GenBank/DDBJ databases">
        <title>Comparative Genomic and Metabolomic Analysis of Twelve Strains of Pseudoalteromonas luteoviolacea.</title>
        <authorList>
            <person name="Vynne N.G."/>
            <person name="Mansson M."/>
            <person name="Gram L."/>
        </authorList>
    </citation>
    <scope>NUCLEOTIDE SEQUENCE [LARGE SCALE GENOMIC DNA]</scope>
    <source>
        <strain evidence="4 5">NCIMB 1942</strain>
    </source>
</reference>
<evidence type="ECO:0000313" key="5">
    <source>
        <dbReference type="Proteomes" id="UP000076587"/>
    </source>
</evidence>
<dbReference type="InterPro" id="IPR036381">
    <property type="entry name" value="Tus_dom1"/>
</dbReference>
<dbReference type="InterPro" id="IPR008865">
    <property type="entry name" value="DNA_replication_term_site-bd"/>
</dbReference>
<sequence>MNTKFNLRSNFDYLFEQINIFCDEIKSSEIINCNYYLLPEVTEEDEKKAPDNISVSKITGDIALEKCLSGYKDVFVGNKKSGKILTRHPGLIAINDPNLSLKSRIIEVNKAKKSFKESILEINNNDARFEAVHNAVPNLITLAAYRNIHFEETIPYSVRFTWMKKHSSITLSKKVALEMLNKSSGYSNPRVIDQQNWMQIVESEKLRVGSLSEKSKLRIKRPTRVTPEVNVRFSAKNRYHVSAALPFILLNPQSETKLGELPSYNSANVDVRKKDYSYLIERIYLENLD</sequence>
<dbReference type="GO" id="GO:0005737">
    <property type="term" value="C:cytoplasm"/>
    <property type="evidence" value="ECO:0007669"/>
    <property type="project" value="InterPro"/>
</dbReference>
<dbReference type="Proteomes" id="UP000076587">
    <property type="component" value="Unassembled WGS sequence"/>
</dbReference>
<accession>A0A167AIW5</accession>
<dbReference type="GO" id="GO:0006274">
    <property type="term" value="P:DNA replication termination"/>
    <property type="evidence" value="ECO:0007669"/>
    <property type="project" value="InterPro"/>
</dbReference>
<evidence type="ECO:0000256" key="3">
    <source>
        <dbReference type="ARBA" id="ARBA00023125"/>
    </source>
</evidence>
<dbReference type="RefSeq" id="WP_063377960.1">
    <property type="nucleotide sequence ID" value="NZ_AUXT01000181.1"/>
</dbReference>
<keyword evidence="2" id="KW-0235">DNA replication</keyword>
<evidence type="ECO:0008006" key="6">
    <source>
        <dbReference type="Google" id="ProtNLM"/>
    </source>
</evidence>
<keyword evidence="1" id="KW-0963">Cytoplasm</keyword>
<gene>
    <name evidence="4" type="ORF">N482_14470</name>
</gene>
<dbReference type="InterPro" id="IPR036384">
    <property type="entry name" value="Tus_sf"/>
</dbReference>
<evidence type="ECO:0000256" key="1">
    <source>
        <dbReference type="ARBA" id="ARBA00022490"/>
    </source>
</evidence>
<dbReference type="OrthoDB" id="6298545at2"/>
<organism evidence="4 5">
    <name type="scientific">Pseudoalteromonas luteoviolacea NCIMB 1942</name>
    <dbReference type="NCBI Taxonomy" id="1365253"/>
    <lineage>
        <taxon>Bacteria</taxon>
        <taxon>Pseudomonadati</taxon>
        <taxon>Pseudomonadota</taxon>
        <taxon>Gammaproteobacteria</taxon>
        <taxon>Alteromonadales</taxon>
        <taxon>Pseudoalteromonadaceae</taxon>
        <taxon>Pseudoalteromonas</taxon>
    </lineage>
</organism>
<dbReference type="Gene3D" id="3.50.14.10">
    <property type="entry name" value="Replication terminator Tus, domain 1 superfamily/Replication terminator Tus"/>
    <property type="match status" value="1"/>
</dbReference>
<evidence type="ECO:0000256" key="2">
    <source>
        <dbReference type="ARBA" id="ARBA00022705"/>
    </source>
</evidence>
<protein>
    <recommendedName>
        <fullName evidence="6">DNA replication terminus site-binding protein</fullName>
    </recommendedName>
</protein>
<dbReference type="Pfam" id="PF05472">
    <property type="entry name" value="Ter"/>
    <property type="match status" value="1"/>
</dbReference>
<comment type="caution">
    <text evidence="4">The sequence shown here is derived from an EMBL/GenBank/DDBJ whole genome shotgun (WGS) entry which is preliminary data.</text>
</comment>
<keyword evidence="3" id="KW-0238">DNA-binding</keyword>
<dbReference type="EMBL" id="AUXT01000181">
    <property type="protein sequence ID" value="KZN45441.1"/>
    <property type="molecule type" value="Genomic_DNA"/>
</dbReference>
<name>A0A167AIW5_9GAMM</name>
<dbReference type="AlphaFoldDB" id="A0A167AIW5"/>
<proteinExistence type="predicted"/>
<dbReference type="PATRIC" id="fig|1365253.3.peg.3475"/>
<evidence type="ECO:0000313" key="4">
    <source>
        <dbReference type="EMBL" id="KZN45441.1"/>
    </source>
</evidence>
<dbReference type="Gene3D" id="3.30.54.10">
    <property type="match status" value="1"/>
</dbReference>